<dbReference type="FunFam" id="3.40.50.970:FF:000004">
    <property type="entry name" value="Transketolase"/>
    <property type="match status" value="1"/>
</dbReference>
<dbReference type="AlphaFoldDB" id="A0A641AMH3"/>
<dbReference type="GO" id="GO:0005829">
    <property type="term" value="C:cytosol"/>
    <property type="evidence" value="ECO:0007669"/>
    <property type="project" value="TreeGrafter"/>
</dbReference>
<feature type="binding site" evidence="13">
    <location>
        <begin position="124"/>
        <end position="126"/>
    </location>
    <ligand>
        <name>thiamine diphosphate</name>
        <dbReference type="ChEBI" id="CHEBI:58937"/>
    </ligand>
</feature>
<dbReference type="InterPro" id="IPR029061">
    <property type="entry name" value="THDP-binding"/>
</dbReference>
<dbReference type="RefSeq" id="WP_129183616.1">
    <property type="nucleotide sequence ID" value="NZ_JAGIOG010000001.1"/>
</dbReference>
<dbReference type="InterPro" id="IPR055152">
    <property type="entry name" value="Transketolase-like_C_2"/>
</dbReference>
<evidence type="ECO:0000256" key="10">
    <source>
        <dbReference type="NCBIfam" id="TIGR00232"/>
    </source>
</evidence>
<feature type="region of interest" description="Disordered" evidence="16">
    <location>
        <begin position="700"/>
        <end position="724"/>
    </location>
</feature>
<dbReference type="InterPro" id="IPR005478">
    <property type="entry name" value="Transketolase_bac-like"/>
</dbReference>
<dbReference type="Pfam" id="PF02779">
    <property type="entry name" value="Transket_pyr"/>
    <property type="match status" value="1"/>
</dbReference>
<comment type="catalytic activity">
    <reaction evidence="9">
        <text>D-sedoheptulose 7-phosphate + D-glyceraldehyde 3-phosphate = aldehydo-D-ribose 5-phosphate + D-xylulose 5-phosphate</text>
        <dbReference type="Rhea" id="RHEA:10508"/>
        <dbReference type="ChEBI" id="CHEBI:57483"/>
        <dbReference type="ChEBI" id="CHEBI:57737"/>
        <dbReference type="ChEBI" id="CHEBI:58273"/>
        <dbReference type="ChEBI" id="CHEBI:59776"/>
        <dbReference type="EC" id="2.2.1.1"/>
    </reaction>
</comment>
<feature type="binding site" evidence="12">
    <location>
        <position position="281"/>
    </location>
    <ligand>
        <name>substrate</name>
    </ligand>
</feature>
<evidence type="ECO:0000256" key="6">
    <source>
        <dbReference type="ARBA" id="ARBA00022723"/>
    </source>
</evidence>
<comment type="cofactor">
    <cofactor evidence="14">
        <name>Mg(2+)</name>
        <dbReference type="ChEBI" id="CHEBI:18420"/>
    </cofactor>
    <text evidence="14">Binds 1 Mg(2+) ion per subunit. Can also utilize other divalent metal cations, such as Ca(2+), Mn(2+) and Co(2+).</text>
</comment>
<evidence type="ECO:0000256" key="5">
    <source>
        <dbReference type="ARBA" id="ARBA00022679"/>
    </source>
</evidence>
<feature type="binding site" evidence="13">
    <location>
        <position position="465"/>
    </location>
    <ligand>
        <name>thiamine diphosphate</name>
        <dbReference type="ChEBI" id="CHEBI:58937"/>
    </ligand>
</feature>
<keyword evidence="7 14" id="KW-0460">Magnesium</keyword>
<evidence type="ECO:0000256" key="2">
    <source>
        <dbReference type="ARBA" id="ARBA00011738"/>
    </source>
</evidence>
<feature type="binding site" evidence="12">
    <location>
        <position position="501"/>
    </location>
    <ligand>
        <name>substrate</name>
    </ligand>
</feature>
<evidence type="ECO:0000256" key="3">
    <source>
        <dbReference type="ARBA" id="ARBA00013152"/>
    </source>
</evidence>
<dbReference type="EMBL" id="SDPP02000003">
    <property type="protein sequence ID" value="KAA1376002.1"/>
    <property type="molecule type" value="Genomic_DNA"/>
</dbReference>
<feature type="binding site" evidence="13">
    <location>
        <position position="169"/>
    </location>
    <ligand>
        <name>thiamine diphosphate</name>
        <dbReference type="ChEBI" id="CHEBI:58937"/>
    </ligand>
</feature>
<gene>
    <name evidence="18" type="ORF">ESP62_011100</name>
</gene>
<dbReference type="InterPro" id="IPR033247">
    <property type="entry name" value="Transketolase_fam"/>
</dbReference>
<protein>
    <recommendedName>
        <fullName evidence="4 10">Transketolase</fullName>
        <ecNumber evidence="3 10">2.2.1.1</ecNumber>
    </recommendedName>
</protein>
<dbReference type="GO" id="GO:0004802">
    <property type="term" value="F:transketolase activity"/>
    <property type="evidence" value="ECO:0007669"/>
    <property type="project" value="UniProtKB-UniRule"/>
</dbReference>
<dbReference type="OrthoDB" id="8732661at2"/>
<feature type="binding site" evidence="13">
    <location>
        <position position="76"/>
    </location>
    <ligand>
        <name>thiamine diphosphate</name>
        <dbReference type="ChEBI" id="CHEBI:58937"/>
    </ligand>
</feature>
<feature type="binding site" evidence="12">
    <location>
        <position position="36"/>
    </location>
    <ligand>
        <name>substrate</name>
    </ligand>
</feature>
<dbReference type="PANTHER" id="PTHR43522">
    <property type="entry name" value="TRANSKETOLASE"/>
    <property type="match status" value="1"/>
</dbReference>
<feature type="binding site" evidence="13">
    <location>
        <position position="198"/>
    </location>
    <ligand>
        <name>thiamine diphosphate</name>
        <dbReference type="ChEBI" id="CHEBI:58937"/>
    </ligand>
</feature>
<evidence type="ECO:0000256" key="9">
    <source>
        <dbReference type="ARBA" id="ARBA00049473"/>
    </source>
</evidence>
<feature type="site" description="Important for catalytic activity" evidence="15">
    <location>
        <position position="36"/>
    </location>
</feature>
<comment type="similarity">
    <text evidence="1">Belongs to the transketolase family.</text>
</comment>
<feature type="site" description="Important for catalytic activity" evidence="15">
    <location>
        <position position="281"/>
    </location>
</feature>
<evidence type="ECO:0000256" key="1">
    <source>
        <dbReference type="ARBA" id="ARBA00007131"/>
    </source>
</evidence>
<dbReference type="SUPFAM" id="SSF52922">
    <property type="entry name" value="TK C-terminal domain-like"/>
    <property type="match status" value="1"/>
</dbReference>
<dbReference type="InterPro" id="IPR009014">
    <property type="entry name" value="Transketo_C/PFOR_II"/>
</dbReference>
<dbReference type="SMART" id="SM00861">
    <property type="entry name" value="Transket_pyr"/>
    <property type="match status" value="1"/>
</dbReference>
<evidence type="ECO:0000256" key="13">
    <source>
        <dbReference type="PIRSR" id="PIRSR605478-3"/>
    </source>
</evidence>
<dbReference type="PROSITE" id="PS00801">
    <property type="entry name" value="TRANSKETOLASE_1"/>
    <property type="match status" value="1"/>
</dbReference>
<dbReference type="SUPFAM" id="SSF52518">
    <property type="entry name" value="Thiamin diphosphate-binding fold (THDP-binding)"/>
    <property type="match status" value="2"/>
</dbReference>
<evidence type="ECO:0000313" key="19">
    <source>
        <dbReference type="Proteomes" id="UP001515100"/>
    </source>
</evidence>
<dbReference type="InterPro" id="IPR005475">
    <property type="entry name" value="Transketolase-like_Pyr-bd"/>
</dbReference>
<feature type="binding site" evidence="12">
    <location>
        <position position="548"/>
    </location>
    <ligand>
        <name>substrate</name>
    </ligand>
</feature>
<dbReference type="PROSITE" id="PS00802">
    <property type="entry name" value="TRANSKETOLASE_2"/>
    <property type="match status" value="1"/>
</dbReference>
<dbReference type="NCBIfam" id="TIGR00232">
    <property type="entry name" value="tktlase_bact"/>
    <property type="match status" value="1"/>
</dbReference>
<keyword evidence="6 14" id="KW-0479">Metal-binding</keyword>
<comment type="cofactor">
    <cofactor evidence="13">
        <name>thiamine diphosphate</name>
        <dbReference type="ChEBI" id="CHEBI:58937"/>
    </cofactor>
    <text evidence="13">Binds 1 thiamine pyrophosphate per subunit. During the reaction, the substrate forms a covalent intermediate with the cofactor.</text>
</comment>
<feature type="binding site" evidence="12">
    <location>
        <position position="376"/>
    </location>
    <ligand>
        <name>substrate</name>
    </ligand>
</feature>
<dbReference type="GO" id="GO:0006098">
    <property type="term" value="P:pentose-phosphate shunt"/>
    <property type="evidence" value="ECO:0007669"/>
    <property type="project" value="TreeGrafter"/>
</dbReference>
<dbReference type="FunFam" id="3.40.50.920:FF:000003">
    <property type="entry name" value="Transketolase"/>
    <property type="match status" value="1"/>
</dbReference>
<feature type="binding site" evidence="12">
    <location>
        <position position="403"/>
    </location>
    <ligand>
        <name>substrate</name>
    </ligand>
</feature>
<evidence type="ECO:0000313" key="18">
    <source>
        <dbReference type="EMBL" id="KAA1376002.1"/>
    </source>
</evidence>
<evidence type="ECO:0000256" key="15">
    <source>
        <dbReference type="PIRSR" id="PIRSR605478-5"/>
    </source>
</evidence>
<dbReference type="InterPro" id="IPR005474">
    <property type="entry name" value="Transketolase_N"/>
</dbReference>
<feature type="binding site" evidence="14">
    <location>
        <position position="200"/>
    </location>
    <ligand>
        <name>Mg(2+)</name>
        <dbReference type="ChEBI" id="CHEBI:18420"/>
    </ligand>
</feature>
<feature type="binding site" evidence="12">
    <location>
        <position position="497"/>
    </location>
    <ligand>
        <name>substrate</name>
    </ligand>
</feature>
<feature type="domain" description="Transketolase-like pyrimidine-binding" evidence="17">
    <location>
        <begin position="373"/>
        <end position="553"/>
    </location>
</feature>
<keyword evidence="8 13" id="KW-0786">Thiamine pyrophosphate</keyword>
<dbReference type="Gene3D" id="3.40.50.970">
    <property type="match status" value="2"/>
</dbReference>
<keyword evidence="19" id="KW-1185">Reference proteome</keyword>
<feature type="active site" description="Proton donor" evidence="11">
    <location>
        <position position="439"/>
    </location>
</feature>
<evidence type="ECO:0000256" key="12">
    <source>
        <dbReference type="PIRSR" id="PIRSR605478-2"/>
    </source>
</evidence>
<evidence type="ECO:0000256" key="11">
    <source>
        <dbReference type="PIRSR" id="PIRSR605478-1"/>
    </source>
</evidence>
<dbReference type="CDD" id="cd07033">
    <property type="entry name" value="TPP_PYR_DXS_TK_like"/>
    <property type="match status" value="1"/>
</dbReference>
<organism evidence="18 19">
    <name type="scientific">Aeromicrobium fastidiosum</name>
    <dbReference type="NCBI Taxonomy" id="52699"/>
    <lineage>
        <taxon>Bacteria</taxon>
        <taxon>Bacillati</taxon>
        <taxon>Actinomycetota</taxon>
        <taxon>Actinomycetes</taxon>
        <taxon>Propionibacteriales</taxon>
        <taxon>Nocardioidaceae</taxon>
        <taxon>Aeromicrobium</taxon>
    </lineage>
</organism>
<dbReference type="Proteomes" id="UP001515100">
    <property type="component" value="Unassembled WGS sequence"/>
</dbReference>
<dbReference type="PANTHER" id="PTHR43522:SF2">
    <property type="entry name" value="TRANSKETOLASE 1-RELATED"/>
    <property type="match status" value="1"/>
</dbReference>
<feature type="binding site" evidence="12">
    <location>
        <position position="489"/>
    </location>
    <ligand>
        <name>substrate</name>
    </ligand>
</feature>
<dbReference type="EC" id="2.2.1.1" evidence="3 10"/>
<dbReference type="GO" id="GO:0000287">
    <property type="term" value="F:magnesium ion binding"/>
    <property type="evidence" value="ECO:0007669"/>
    <property type="project" value="UniProtKB-ARBA"/>
</dbReference>
<evidence type="ECO:0000259" key="17">
    <source>
        <dbReference type="SMART" id="SM00861"/>
    </source>
</evidence>
<feature type="binding site" evidence="14">
    <location>
        <position position="168"/>
    </location>
    <ligand>
        <name>Mg(2+)</name>
        <dbReference type="ChEBI" id="CHEBI:18420"/>
    </ligand>
</feature>
<dbReference type="Gene3D" id="3.40.50.920">
    <property type="match status" value="1"/>
</dbReference>
<keyword evidence="5 18" id="KW-0808">Transferase</keyword>
<feature type="binding site" evidence="13">
    <location>
        <position position="281"/>
    </location>
    <ligand>
        <name>thiamine diphosphate</name>
        <dbReference type="ChEBI" id="CHEBI:58937"/>
    </ligand>
</feature>
<proteinExistence type="inferred from homology"/>
<dbReference type="Pfam" id="PF22613">
    <property type="entry name" value="Transketolase_C_1"/>
    <property type="match status" value="1"/>
</dbReference>
<comment type="caution">
    <text evidence="18">The sequence shown here is derived from an EMBL/GenBank/DDBJ whole genome shotgun (WGS) entry which is preliminary data.</text>
</comment>
<dbReference type="InterPro" id="IPR020826">
    <property type="entry name" value="Transketolase_BS"/>
</dbReference>
<name>A0A641AMH3_9ACTN</name>
<comment type="subunit">
    <text evidence="2">Homodimer.</text>
</comment>
<dbReference type="CDD" id="cd02012">
    <property type="entry name" value="TPP_TK"/>
    <property type="match status" value="1"/>
</dbReference>
<dbReference type="Pfam" id="PF00456">
    <property type="entry name" value="Transketolase_N"/>
    <property type="match status" value="1"/>
</dbReference>
<evidence type="ECO:0000256" key="4">
    <source>
        <dbReference type="ARBA" id="ARBA00016662"/>
    </source>
</evidence>
<evidence type="ECO:0000256" key="7">
    <source>
        <dbReference type="ARBA" id="ARBA00022842"/>
    </source>
</evidence>
<evidence type="ECO:0000256" key="16">
    <source>
        <dbReference type="SAM" id="MobiDB-lite"/>
    </source>
</evidence>
<dbReference type="FunFam" id="3.40.50.970:FF:000003">
    <property type="entry name" value="Transketolase"/>
    <property type="match status" value="1"/>
</dbReference>
<dbReference type="InterPro" id="IPR049557">
    <property type="entry name" value="Transketolase_CS"/>
</dbReference>
<sequence length="724" mass="77553">MTSGTPSLEWTDLDKKAVDTVRLLAADAVQKVGNGHPGTAISLAPVAYLHYQKLMRHDPSDPHWAGRDRFVLSCGHSSLTQYIQLYLAGYPMTLDDLKSLRTWGSQTPGHPEYNHTPGVEVTTGPLGQGVANAVGFAMAARRERGLLDPSAAAGESPFDHHVYVIASDGDLQEGVSAEASSLAGTQQLGNLTVLWDDNRISIEDDTNIAFTEDVAARYEAYGWHVQTVDWTNGGTEYVEDVQALWDAYQAAEAVTDRPSFIQLRTIIAWPTPNAQGTGGSHGSALGDDEIRATKELLGFDPEKTFIVDDDVIAHTQAVRDRAAAERETWQTSFDAWASAHPDNAALLERLKNRELPAGWDADLPVYEADAKGVATRVASGDFLSAAVAGLPELWGGSADLAGSNNTTPKGEPSFLPPERSSAKFTGDWYGRVLHFGIREHAMGAIMNGIVQHGLTRPYGGTFLTFSDYMRGAVRLAALQELPVTYVWTHDSIGLGEDGPTHQPVEHLASLRAIPGLDVVRPADANETIAAWKTIMGLTDRPAALILSRQNLPTFPRDADGYASAELTSKGAYVLLDTDGTPDVILFGTGSEVQIAVKARELLAAEGVQARVVSMPSREWFEQQHASYRDEVIPPSLRARVSVEAGVALGWRDVVGDAGRVVSLEHYGASADYQTLYDKFGITAEAVAAAAKDSIAAAAGEPAAPFHARPSGPVGPGDNADAPSH</sequence>
<evidence type="ECO:0000256" key="8">
    <source>
        <dbReference type="ARBA" id="ARBA00023052"/>
    </source>
</evidence>
<accession>A0A641AMH3</accession>
<reference evidence="18" key="1">
    <citation type="submission" date="2019-09" db="EMBL/GenBank/DDBJ databases">
        <authorList>
            <person name="Li J."/>
        </authorList>
    </citation>
    <scope>NUCLEOTIDE SEQUENCE [LARGE SCALE GENOMIC DNA]</scope>
    <source>
        <strain evidence="18">NRBC 14897</strain>
    </source>
</reference>
<feature type="binding site" evidence="14">
    <location>
        <position position="198"/>
    </location>
    <ligand>
        <name>Mg(2+)</name>
        <dbReference type="ChEBI" id="CHEBI:18420"/>
    </ligand>
</feature>
<evidence type="ECO:0000256" key="14">
    <source>
        <dbReference type="PIRSR" id="PIRSR605478-4"/>
    </source>
</evidence>
<feature type="region of interest" description="Disordered" evidence="16">
    <location>
        <begin position="399"/>
        <end position="419"/>
    </location>
</feature>